<dbReference type="SUPFAM" id="SSF103473">
    <property type="entry name" value="MFS general substrate transporter"/>
    <property type="match status" value="1"/>
</dbReference>
<feature type="transmembrane region" description="Helical" evidence="7">
    <location>
        <begin position="52"/>
        <end position="70"/>
    </location>
</feature>
<dbReference type="Gene3D" id="1.20.1720.10">
    <property type="entry name" value="Multidrug resistance protein D"/>
    <property type="match status" value="2"/>
</dbReference>
<evidence type="ECO:0000259" key="8">
    <source>
        <dbReference type="PROSITE" id="PS50850"/>
    </source>
</evidence>
<dbReference type="EMBL" id="WBVM01000001">
    <property type="protein sequence ID" value="KAB2810928.1"/>
    <property type="molecule type" value="Genomic_DNA"/>
</dbReference>
<accession>A0A7J5DYF3</accession>
<dbReference type="CDD" id="cd17321">
    <property type="entry name" value="MFS_MMR_MDR_like"/>
    <property type="match status" value="1"/>
</dbReference>
<keyword evidence="2" id="KW-0813">Transport</keyword>
<dbReference type="AlphaFoldDB" id="A0A7J5DYF3"/>
<dbReference type="GO" id="GO:0005886">
    <property type="term" value="C:plasma membrane"/>
    <property type="evidence" value="ECO:0007669"/>
    <property type="project" value="UniProtKB-SubCell"/>
</dbReference>
<feature type="transmembrane region" description="Helical" evidence="7">
    <location>
        <begin position="166"/>
        <end position="190"/>
    </location>
</feature>
<feature type="transmembrane region" description="Helical" evidence="7">
    <location>
        <begin position="269"/>
        <end position="291"/>
    </location>
</feature>
<dbReference type="PANTHER" id="PTHR42718">
    <property type="entry name" value="MAJOR FACILITATOR SUPERFAMILY MULTIDRUG TRANSPORTER MFSC"/>
    <property type="match status" value="1"/>
</dbReference>
<dbReference type="InterPro" id="IPR001958">
    <property type="entry name" value="Tet-R_TetA/multi-R_MdtG-like"/>
</dbReference>
<gene>
    <name evidence="9" type="ORF">F9L07_03020</name>
</gene>
<evidence type="ECO:0000256" key="3">
    <source>
        <dbReference type="ARBA" id="ARBA00022475"/>
    </source>
</evidence>
<dbReference type="PROSITE" id="PS50850">
    <property type="entry name" value="MFS"/>
    <property type="match status" value="1"/>
</dbReference>
<comment type="subcellular location">
    <subcellularLocation>
        <location evidence="1">Cell membrane</location>
        <topology evidence="1">Multi-pass membrane protein</topology>
    </subcellularLocation>
</comment>
<comment type="caution">
    <text evidence="9">The sequence shown here is derived from an EMBL/GenBank/DDBJ whole genome shotgun (WGS) entry which is preliminary data.</text>
</comment>
<evidence type="ECO:0000256" key="5">
    <source>
        <dbReference type="ARBA" id="ARBA00022989"/>
    </source>
</evidence>
<evidence type="ECO:0000256" key="6">
    <source>
        <dbReference type="ARBA" id="ARBA00023136"/>
    </source>
</evidence>
<name>A0A7J5DYF3_NOCSI</name>
<evidence type="ECO:0000256" key="7">
    <source>
        <dbReference type="SAM" id="Phobius"/>
    </source>
</evidence>
<evidence type="ECO:0000313" key="10">
    <source>
        <dbReference type="Proteomes" id="UP000449906"/>
    </source>
</evidence>
<dbReference type="PRINTS" id="PR01035">
    <property type="entry name" value="TCRTETA"/>
</dbReference>
<feature type="transmembrane region" description="Helical" evidence="7">
    <location>
        <begin position="140"/>
        <end position="160"/>
    </location>
</feature>
<evidence type="ECO:0000256" key="2">
    <source>
        <dbReference type="ARBA" id="ARBA00022448"/>
    </source>
</evidence>
<protein>
    <submittedName>
        <fullName evidence="9">MFS transporter</fullName>
    </submittedName>
</protein>
<organism evidence="9 10">
    <name type="scientific">Nocardioides simplex</name>
    <name type="common">Arthrobacter simplex</name>
    <dbReference type="NCBI Taxonomy" id="2045"/>
    <lineage>
        <taxon>Bacteria</taxon>
        <taxon>Bacillati</taxon>
        <taxon>Actinomycetota</taxon>
        <taxon>Actinomycetes</taxon>
        <taxon>Propionibacteriales</taxon>
        <taxon>Nocardioidaceae</taxon>
        <taxon>Pimelobacter</taxon>
    </lineage>
</organism>
<feature type="transmembrane region" description="Helical" evidence="7">
    <location>
        <begin position="227"/>
        <end position="248"/>
    </location>
</feature>
<dbReference type="InterPro" id="IPR020846">
    <property type="entry name" value="MFS_dom"/>
</dbReference>
<feature type="transmembrane region" description="Helical" evidence="7">
    <location>
        <begin position="359"/>
        <end position="384"/>
    </location>
</feature>
<feature type="transmembrane region" description="Helical" evidence="7">
    <location>
        <begin position="12"/>
        <end position="37"/>
    </location>
</feature>
<feature type="transmembrane region" description="Helical" evidence="7">
    <location>
        <begin position="107"/>
        <end position="128"/>
    </location>
</feature>
<dbReference type="Proteomes" id="UP000449906">
    <property type="component" value="Unassembled WGS sequence"/>
</dbReference>
<evidence type="ECO:0000313" key="9">
    <source>
        <dbReference type="EMBL" id="KAB2810928.1"/>
    </source>
</evidence>
<dbReference type="InterPro" id="IPR036259">
    <property type="entry name" value="MFS_trans_sf"/>
</dbReference>
<keyword evidence="6 7" id="KW-0472">Membrane</keyword>
<feature type="transmembrane region" description="Helical" evidence="7">
    <location>
        <begin position="202"/>
        <end position="221"/>
    </location>
</feature>
<reference evidence="9 10" key="1">
    <citation type="submission" date="2019-09" db="EMBL/GenBank/DDBJ databases">
        <title>Pimelobacter sp. isolated from Paulinella.</title>
        <authorList>
            <person name="Jeong S.E."/>
        </authorList>
    </citation>
    <scope>NUCLEOTIDE SEQUENCE [LARGE SCALE GENOMIC DNA]</scope>
    <source>
        <strain evidence="9 10">Pch-N</strain>
    </source>
</reference>
<dbReference type="PANTHER" id="PTHR42718:SF47">
    <property type="entry name" value="METHYL VIOLOGEN RESISTANCE PROTEIN SMVA"/>
    <property type="match status" value="1"/>
</dbReference>
<feature type="transmembrane region" description="Helical" evidence="7">
    <location>
        <begin position="472"/>
        <end position="492"/>
    </location>
</feature>
<proteinExistence type="predicted"/>
<keyword evidence="3" id="KW-1003">Cell membrane</keyword>
<dbReference type="InterPro" id="IPR011701">
    <property type="entry name" value="MFS"/>
</dbReference>
<feature type="transmembrane region" description="Helical" evidence="7">
    <location>
        <begin position="334"/>
        <end position="353"/>
    </location>
</feature>
<feature type="domain" description="Major facilitator superfamily (MFS) profile" evidence="8">
    <location>
        <begin position="16"/>
        <end position="496"/>
    </location>
</feature>
<sequence>MDGQAVAPASTRAWAGMALLALPTFLLGLDATVLYLVLPAMVAELAPSATEVLWIMDAYGFLLAGLLVTMGTLGDRVGRRRLLMIGISAFAAVSVFAAFAPSAELLIAARALLGIAGATLMPSTLSLISSMFPDPRQRAAAIGIWVTMFAGGMAAGPIVGGVLVDSFWWGAAFLLAAPIALIVLVLGRAVLPEYRDPSGGRIDLTSVVLSLAAILPIVYAIKHIAGYGLAASATVGIVVGGVAGAAFWRRQRRLADPLLDVTLFRNKAFSVALAVLLIGLVGVGGSMYLVTQYLQLVEGLSPFVAGLWMGPPAIAMFIAAIGAPLLARRIRPGHIMGGTLAISLIGYLLLATAGLNNELAVAAGFAFVYLGLGAIAALGTDIVVGAAPATKSGSAASLSETVQELGIAIGVAVLGSLTTAVYRSQLTTPDSLPAAEATALTDSISSAASIADQLPEGALIEAQQAFTTGMNVAAVVAGLAIATATVLCLAMLRHLPRLDQTHQPGHHQLNDGPTILGVKEGT</sequence>
<keyword evidence="4 7" id="KW-0812">Transmembrane</keyword>
<evidence type="ECO:0000256" key="1">
    <source>
        <dbReference type="ARBA" id="ARBA00004651"/>
    </source>
</evidence>
<feature type="transmembrane region" description="Helical" evidence="7">
    <location>
        <begin position="82"/>
        <end position="101"/>
    </location>
</feature>
<evidence type="ECO:0000256" key="4">
    <source>
        <dbReference type="ARBA" id="ARBA00022692"/>
    </source>
</evidence>
<dbReference type="Pfam" id="PF07690">
    <property type="entry name" value="MFS_1"/>
    <property type="match status" value="1"/>
</dbReference>
<keyword evidence="5 7" id="KW-1133">Transmembrane helix</keyword>
<feature type="transmembrane region" description="Helical" evidence="7">
    <location>
        <begin position="303"/>
        <end position="327"/>
    </location>
</feature>
<dbReference type="GO" id="GO:0022857">
    <property type="term" value="F:transmembrane transporter activity"/>
    <property type="evidence" value="ECO:0007669"/>
    <property type="project" value="InterPro"/>
</dbReference>